<protein>
    <submittedName>
        <fullName evidence="1">Uncharacterized protein</fullName>
    </submittedName>
</protein>
<gene>
    <name evidence="1" type="ORF">ACFSR3_04015</name>
</gene>
<dbReference type="EMBL" id="JBHUMD010000005">
    <property type="protein sequence ID" value="MFD2601210.1"/>
    <property type="molecule type" value="Genomic_DNA"/>
</dbReference>
<organism evidence="1 2">
    <name type="scientific">Flavobacterium suzhouense</name>
    <dbReference type="NCBI Taxonomy" id="1529638"/>
    <lineage>
        <taxon>Bacteria</taxon>
        <taxon>Pseudomonadati</taxon>
        <taxon>Bacteroidota</taxon>
        <taxon>Flavobacteriia</taxon>
        <taxon>Flavobacteriales</taxon>
        <taxon>Flavobacteriaceae</taxon>
        <taxon>Flavobacterium</taxon>
    </lineage>
</organism>
<comment type="caution">
    <text evidence="1">The sequence shown here is derived from an EMBL/GenBank/DDBJ whole genome shotgun (WGS) entry which is preliminary data.</text>
</comment>
<name>A0ABW5NQN8_9FLAO</name>
<sequence>MKPNSRILLIAPAYFGYYKMIMSVLEQQGYTVDFLEDKNSGLFYTICTKSYSLLKKYKERYQKEVLSKLDSVNYDCLLVIGGKTPNLDFWKHISESYTFKKILYQWDSFKNFDYRAMIPYFDVVKTFDSQDAKELNIGYLPLFYKKPDKSDVVQDLDFVFIGIWHSNRIEILNEIAKYADAKGLKYHFRVFHPWYIHFYMVHLKKTLQASVFFTSKTIPLGETVKYYKRAKCIVDINHPWQSGLTMRTIETIGNGKKLLTTNSYIKSEPFYDPKMIQVIDRENVTIDTSFFDFDVKYKDVERLEISNWVKELLN</sequence>
<dbReference type="Proteomes" id="UP001597480">
    <property type="component" value="Unassembled WGS sequence"/>
</dbReference>
<keyword evidence="2" id="KW-1185">Reference proteome</keyword>
<dbReference type="RefSeq" id="WP_379819831.1">
    <property type="nucleotide sequence ID" value="NZ_JBHUMD010000005.1"/>
</dbReference>
<evidence type="ECO:0000313" key="2">
    <source>
        <dbReference type="Proteomes" id="UP001597480"/>
    </source>
</evidence>
<evidence type="ECO:0000313" key="1">
    <source>
        <dbReference type="EMBL" id="MFD2601210.1"/>
    </source>
</evidence>
<proteinExistence type="predicted"/>
<reference evidence="2" key="1">
    <citation type="journal article" date="2019" name="Int. J. Syst. Evol. Microbiol.">
        <title>The Global Catalogue of Microorganisms (GCM) 10K type strain sequencing project: providing services to taxonomists for standard genome sequencing and annotation.</title>
        <authorList>
            <consortium name="The Broad Institute Genomics Platform"/>
            <consortium name="The Broad Institute Genome Sequencing Center for Infectious Disease"/>
            <person name="Wu L."/>
            <person name="Ma J."/>
        </authorList>
    </citation>
    <scope>NUCLEOTIDE SEQUENCE [LARGE SCALE GENOMIC DNA]</scope>
    <source>
        <strain evidence="2">KCTC 42107</strain>
    </source>
</reference>
<accession>A0ABW5NQN8</accession>